<feature type="region of interest" description="Disordered" evidence="5">
    <location>
        <begin position="23"/>
        <end position="42"/>
    </location>
</feature>
<dbReference type="Pfam" id="PF00174">
    <property type="entry name" value="Oxidored_molyb"/>
    <property type="match status" value="1"/>
</dbReference>
<dbReference type="InterPro" id="IPR014756">
    <property type="entry name" value="Ig_E-set"/>
</dbReference>
<keyword evidence="3" id="KW-0479">Metal-binding</keyword>
<keyword evidence="4" id="KW-0560">Oxidoreductase</keyword>
<evidence type="ECO:0000256" key="3">
    <source>
        <dbReference type="ARBA" id="ARBA00022723"/>
    </source>
</evidence>
<evidence type="ECO:0000256" key="4">
    <source>
        <dbReference type="ARBA" id="ARBA00023002"/>
    </source>
</evidence>
<evidence type="ECO:0000256" key="2">
    <source>
        <dbReference type="ARBA" id="ARBA00022505"/>
    </source>
</evidence>
<evidence type="ECO:0000256" key="1">
    <source>
        <dbReference type="ARBA" id="ARBA00001924"/>
    </source>
</evidence>
<dbReference type="Gene3D" id="2.60.40.650">
    <property type="match status" value="1"/>
</dbReference>
<name>A0A3A2ZIL0_9EURO</name>
<dbReference type="STRING" id="2070753.A0A3A2ZIL0"/>
<dbReference type="InterPro" id="IPR036374">
    <property type="entry name" value="OxRdtase_Mopterin-bd_sf"/>
</dbReference>
<dbReference type="PRINTS" id="PR00407">
    <property type="entry name" value="EUMOPTERIN"/>
</dbReference>
<dbReference type="EMBL" id="MVGC01000146">
    <property type="protein sequence ID" value="RJE22896.1"/>
    <property type="molecule type" value="Genomic_DNA"/>
</dbReference>
<dbReference type="Gene3D" id="3.90.420.10">
    <property type="entry name" value="Oxidoreductase, molybdopterin-binding domain"/>
    <property type="match status" value="1"/>
</dbReference>
<proteinExistence type="predicted"/>
<dbReference type="Proteomes" id="UP000266188">
    <property type="component" value="Unassembled WGS sequence"/>
</dbReference>
<evidence type="ECO:0000256" key="5">
    <source>
        <dbReference type="SAM" id="MobiDB-lite"/>
    </source>
</evidence>
<accession>A0A3A2ZIL0</accession>
<keyword evidence="9" id="KW-1185">Reference proteome</keyword>
<evidence type="ECO:0000313" key="8">
    <source>
        <dbReference type="EMBL" id="RJE22896.1"/>
    </source>
</evidence>
<evidence type="ECO:0000259" key="7">
    <source>
        <dbReference type="Pfam" id="PF03404"/>
    </source>
</evidence>
<dbReference type="GO" id="GO:0043546">
    <property type="term" value="F:molybdopterin cofactor binding"/>
    <property type="evidence" value="ECO:0007669"/>
    <property type="project" value="TreeGrafter"/>
</dbReference>
<dbReference type="OrthoDB" id="432685at2759"/>
<keyword evidence="2" id="KW-0500">Molybdenum</keyword>
<comment type="cofactor">
    <cofactor evidence="1">
        <name>Mo-molybdopterin</name>
        <dbReference type="ChEBI" id="CHEBI:71302"/>
    </cofactor>
</comment>
<gene>
    <name evidence="8" type="ORF">PHISCL_04792</name>
</gene>
<dbReference type="GO" id="GO:0006790">
    <property type="term" value="P:sulfur compound metabolic process"/>
    <property type="evidence" value="ECO:0007669"/>
    <property type="project" value="TreeGrafter"/>
</dbReference>
<dbReference type="GO" id="GO:0008482">
    <property type="term" value="F:sulfite oxidase activity"/>
    <property type="evidence" value="ECO:0007669"/>
    <property type="project" value="TreeGrafter"/>
</dbReference>
<evidence type="ECO:0000259" key="6">
    <source>
        <dbReference type="Pfam" id="PF00174"/>
    </source>
</evidence>
<dbReference type="InterPro" id="IPR000572">
    <property type="entry name" value="OxRdtase_Mopterin-bd_dom"/>
</dbReference>
<sequence>MADRTGATDMDIFNEPDWARTHGHRVGMRDKNDRYPGMTHSGDDWRYEIEQEAAEKMDELRSWLPKETCSLRYKDENHIKEEQDWFINQKKREKEQQSHQQQQQKEQPQKQQQAEGNEARGDSSDYDKIHKDEGSQNSGNKYPPEDQEFLQKLKEEQQYMNNLTMNDGQGRSPIDDTTYPDEIDEADQFTPDNWIARSDRLIRLTGKHPLNAEANLTDLYNAGLITPNKLHYVRNHGTVPHLLWENHIVEISAGKKVSMTMDDLVDKFRSINIPILLACDGNRRKELNMIRQSKGFNFGAGAVGCAYWKGALLRDVLLAADVGQLIQQNINKKLWVNFEGADEVTNGNYATSIPLDYAMDHCHDVMLAYAMNDFPLPPDHGYPVRLMVPGYVGGRCIKWLSKVWISDHENDSFHHIYDNRVLPSFVTDKNSEFADVLYRHPSTLINEQTLNSVIVKPAHGEKIALEDMKKDVTYRIEGFAYNGGGDEIQNVAVSSMKGPIGFTVSVG</sequence>
<dbReference type="GO" id="GO:0020037">
    <property type="term" value="F:heme binding"/>
    <property type="evidence" value="ECO:0007669"/>
    <property type="project" value="TreeGrafter"/>
</dbReference>
<dbReference type="Pfam" id="PF03404">
    <property type="entry name" value="Mo-co_dimer"/>
    <property type="match status" value="1"/>
</dbReference>
<dbReference type="AlphaFoldDB" id="A0A3A2ZIL0"/>
<dbReference type="InterPro" id="IPR005066">
    <property type="entry name" value="MoCF_OxRdtse_dimer"/>
</dbReference>
<protein>
    <submittedName>
        <fullName evidence="8">Nitrate reductase</fullName>
    </submittedName>
</protein>
<feature type="domain" description="Moybdenum cofactor oxidoreductase dimerisation" evidence="7">
    <location>
        <begin position="444"/>
        <end position="498"/>
    </location>
</feature>
<dbReference type="GO" id="GO:0030151">
    <property type="term" value="F:molybdenum ion binding"/>
    <property type="evidence" value="ECO:0007669"/>
    <property type="project" value="InterPro"/>
</dbReference>
<dbReference type="InterPro" id="IPR008335">
    <property type="entry name" value="Mopterin_OxRdtase_euk"/>
</dbReference>
<dbReference type="PANTHER" id="PTHR19372:SF7">
    <property type="entry name" value="SULFITE OXIDASE, MITOCHONDRIAL"/>
    <property type="match status" value="1"/>
</dbReference>
<dbReference type="SUPFAM" id="SSF56524">
    <property type="entry name" value="Oxidoreductase molybdopterin-binding domain"/>
    <property type="match status" value="1"/>
</dbReference>
<reference evidence="9" key="1">
    <citation type="submission" date="2017-02" db="EMBL/GenBank/DDBJ databases">
        <authorList>
            <person name="Tafer H."/>
            <person name="Lopandic K."/>
        </authorList>
    </citation>
    <scope>NUCLEOTIDE SEQUENCE [LARGE SCALE GENOMIC DNA]</scope>
    <source>
        <strain evidence="9">CBS 366.77</strain>
    </source>
</reference>
<feature type="domain" description="Oxidoreductase molybdopterin-binding" evidence="6">
    <location>
        <begin position="236"/>
        <end position="413"/>
    </location>
</feature>
<feature type="compositionally biased region" description="Low complexity" evidence="5">
    <location>
        <begin position="98"/>
        <end position="113"/>
    </location>
</feature>
<dbReference type="SUPFAM" id="SSF81296">
    <property type="entry name" value="E set domains"/>
    <property type="match status" value="1"/>
</dbReference>
<evidence type="ECO:0000313" key="9">
    <source>
        <dbReference type="Proteomes" id="UP000266188"/>
    </source>
</evidence>
<dbReference type="PANTHER" id="PTHR19372">
    <property type="entry name" value="SULFITE REDUCTASE"/>
    <property type="match status" value="1"/>
</dbReference>
<feature type="compositionally biased region" description="Basic and acidic residues" evidence="5">
    <location>
        <begin position="117"/>
        <end position="134"/>
    </location>
</feature>
<comment type="caution">
    <text evidence="8">The sequence shown here is derived from an EMBL/GenBank/DDBJ whole genome shotgun (WGS) entry which is preliminary data.</text>
</comment>
<organism evidence="8 9">
    <name type="scientific">Aspergillus sclerotialis</name>
    <dbReference type="NCBI Taxonomy" id="2070753"/>
    <lineage>
        <taxon>Eukaryota</taxon>
        <taxon>Fungi</taxon>
        <taxon>Dikarya</taxon>
        <taxon>Ascomycota</taxon>
        <taxon>Pezizomycotina</taxon>
        <taxon>Eurotiomycetes</taxon>
        <taxon>Eurotiomycetidae</taxon>
        <taxon>Eurotiales</taxon>
        <taxon>Aspergillaceae</taxon>
        <taxon>Aspergillus</taxon>
        <taxon>Aspergillus subgen. Polypaecilum</taxon>
    </lineage>
</organism>
<feature type="region of interest" description="Disordered" evidence="5">
    <location>
        <begin position="90"/>
        <end position="145"/>
    </location>
</feature>